<dbReference type="PANTHER" id="PTHR11562:SF51">
    <property type="entry name" value="PROTON-COUPLED ZINC ANTIPORTER SLC30A2"/>
    <property type="match status" value="1"/>
</dbReference>
<keyword evidence="2" id="KW-0864">Zinc transport</keyword>
<gene>
    <name evidence="6" type="ORF">EOD39_4521</name>
</gene>
<dbReference type="AlphaFoldDB" id="A0A444UHW7"/>
<dbReference type="InterPro" id="IPR036941">
    <property type="entry name" value="Rcpt_L-dom_sf"/>
</dbReference>
<feature type="domain" description="Cation efflux protein cytoplasmic" evidence="5">
    <location>
        <begin position="206"/>
        <end position="248"/>
    </location>
</feature>
<sequence>MVLQGRKAGANLSAKETSQQPLPLKEAVTPLAGKGAVTPLPLKEAVTPLAGKGAVTPLAGKGAVTPLAGKGAVTPLAGKEAVTPLPRKEAVTPLAGKGAVTPLAGKGAVTPLALKEAVTPLPLKEAVTPLPLKEAVTPLAGKGAVTPLAGKGPVTPLAGKGAVTPLAGKGAVTPLAGKGAVTPLAGKEAVTPLPLKEAVTPLAGTPKGMQFSDVKETLLCLRGVRALHSLHIWALTINQAVLSVHIAITVGAGGEWSPETQTAEPLCSLGADPPLEEPLELGEEEEEEEEEEGEDREDSSSDRDSEVDTGSLEVCTGTLMKLALPSSLQNQYETLKKLYTGCQVVQGNLEITHLQGALDLDFLKGITEVQGYVLIAETAVDFIPLENLRIIRGTQLYQDTFALAVLKNSRLRELRMSNLTGELGRRGEERGVRGEETDNQ</sequence>
<dbReference type="Gene3D" id="3.80.20.20">
    <property type="entry name" value="Receptor L-domain"/>
    <property type="match status" value="1"/>
</dbReference>
<organism evidence="6 7">
    <name type="scientific">Acipenser ruthenus</name>
    <name type="common">Sterlet sturgeon</name>
    <dbReference type="NCBI Taxonomy" id="7906"/>
    <lineage>
        <taxon>Eukaryota</taxon>
        <taxon>Metazoa</taxon>
        <taxon>Chordata</taxon>
        <taxon>Craniata</taxon>
        <taxon>Vertebrata</taxon>
        <taxon>Euteleostomi</taxon>
        <taxon>Actinopterygii</taxon>
        <taxon>Chondrostei</taxon>
        <taxon>Acipenseriformes</taxon>
        <taxon>Acipenseridae</taxon>
        <taxon>Acipenser</taxon>
    </lineage>
</organism>
<keyword evidence="6" id="KW-0675">Receptor</keyword>
<evidence type="ECO:0000313" key="7">
    <source>
        <dbReference type="Proteomes" id="UP000289886"/>
    </source>
</evidence>
<keyword evidence="2" id="KW-0406">Ion transport</keyword>
<dbReference type="GO" id="GO:0016301">
    <property type="term" value="F:kinase activity"/>
    <property type="evidence" value="ECO:0007669"/>
    <property type="project" value="UniProtKB-KW"/>
</dbReference>
<feature type="region of interest" description="Disordered" evidence="3">
    <location>
        <begin position="255"/>
        <end position="309"/>
    </location>
</feature>
<keyword evidence="7" id="KW-1185">Reference proteome</keyword>
<feature type="compositionally biased region" description="Acidic residues" evidence="3">
    <location>
        <begin position="274"/>
        <end position="297"/>
    </location>
</feature>
<feature type="domain" description="Receptor L-domain" evidence="4">
    <location>
        <begin position="341"/>
        <end position="420"/>
    </location>
</feature>
<dbReference type="EMBL" id="SCEB01214540">
    <property type="protein sequence ID" value="RXM34744.1"/>
    <property type="molecule type" value="Genomic_DNA"/>
</dbReference>
<dbReference type="SUPFAM" id="SSF52058">
    <property type="entry name" value="L domain-like"/>
    <property type="match status" value="1"/>
</dbReference>
<dbReference type="Pfam" id="PF16916">
    <property type="entry name" value="ZT_dimer"/>
    <property type="match status" value="1"/>
</dbReference>
<feature type="region of interest" description="Disordered" evidence="3">
    <location>
        <begin position="1"/>
        <end position="21"/>
    </location>
</feature>
<reference evidence="6 7" key="1">
    <citation type="submission" date="2019-01" db="EMBL/GenBank/DDBJ databases">
        <title>Draft Genome and Complete Hox-Cluster Characterization of the Sterlet Sturgeon (Acipenser ruthenus).</title>
        <authorList>
            <person name="Wei Q."/>
        </authorList>
    </citation>
    <scope>NUCLEOTIDE SEQUENCE [LARGE SCALE GENOMIC DNA]</scope>
    <source>
        <strain evidence="6">WHYD16114868_AA</strain>
        <tissue evidence="6">Blood</tissue>
    </source>
</reference>
<keyword evidence="6" id="KW-0808">Transferase</keyword>
<comment type="similarity">
    <text evidence="1">Belongs to the cation diffusion facilitator (CDF) transporter (TC 2.A.4) family. SLC30A subfamily.</text>
</comment>
<dbReference type="Pfam" id="PF01030">
    <property type="entry name" value="Recep_L_domain"/>
    <property type="match status" value="1"/>
</dbReference>
<proteinExistence type="inferred from homology"/>
<dbReference type="InterPro" id="IPR027470">
    <property type="entry name" value="Cation_efflux_CTD"/>
</dbReference>
<dbReference type="InterPro" id="IPR050681">
    <property type="entry name" value="CDF/SLC30A"/>
</dbReference>
<accession>A0A444UHW7</accession>
<comment type="caution">
    <text evidence="6">The sequence shown here is derived from an EMBL/GenBank/DDBJ whole genome shotgun (WGS) entry which is preliminary data.</text>
</comment>
<dbReference type="Proteomes" id="UP000289886">
    <property type="component" value="Unassembled WGS sequence"/>
</dbReference>
<evidence type="ECO:0000259" key="5">
    <source>
        <dbReference type="Pfam" id="PF16916"/>
    </source>
</evidence>
<dbReference type="GO" id="GO:0005886">
    <property type="term" value="C:plasma membrane"/>
    <property type="evidence" value="ECO:0007669"/>
    <property type="project" value="TreeGrafter"/>
</dbReference>
<evidence type="ECO:0000256" key="2">
    <source>
        <dbReference type="ARBA" id="ARBA00022906"/>
    </source>
</evidence>
<evidence type="ECO:0000313" key="6">
    <source>
        <dbReference type="EMBL" id="RXM34744.1"/>
    </source>
</evidence>
<dbReference type="PANTHER" id="PTHR11562">
    <property type="entry name" value="CATION EFFLUX PROTEIN/ ZINC TRANSPORTER"/>
    <property type="match status" value="1"/>
</dbReference>
<keyword evidence="2" id="KW-0813">Transport</keyword>
<keyword evidence="2" id="KW-0862">Zinc</keyword>
<evidence type="ECO:0000259" key="4">
    <source>
        <dbReference type="Pfam" id="PF01030"/>
    </source>
</evidence>
<name>A0A444UHW7_ACIRT</name>
<dbReference type="GO" id="GO:0010043">
    <property type="term" value="P:response to zinc ion"/>
    <property type="evidence" value="ECO:0007669"/>
    <property type="project" value="TreeGrafter"/>
</dbReference>
<protein>
    <submittedName>
        <fullName evidence="6">Receptor tyrosine-protein kinase erbB-2</fullName>
    </submittedName>
</protein>
<evidence type="ECO:0000256" key="1">
    <source>
        <dbReference type="ARBA" id="ARBA00008873"/>
    </source>
</evidence>
<evidence type="ECO:0000256" key="3">
    <source>
        <dbReference type="SAM" id="MobiDB-lite"/>
    </source>
</evidence>
<dbReference type="InterPro" id="IPR000494">
    <property type="entry name" value="Rcpt_L-dom"/>
</dbReference>
<dbReference type="GO" id="GO:0005385">
    <property type="term" value="F:zinc ion transmembrane transporter activity"/>
    <property type="evidence" value="ECO:0007669"/>
    <property type="project" value="TreeGrafter"/>
</dbReference>
<keyword evidence="6" id="KW-0418">Kinase</keyword>